<feature type="region of interest" description="Disordered" evidence="1">
    <location>
        <begin position="600"/>
        <end position="626"/>
    </location>
</feature>
<reference evidence="2 3" key="1">
    <citation type="journal article" date="2016" name="Nat. Commun.">
        <title>Thousands of microbial genomes shed light on interconnected biogeochemical processes in an aquifer system.</title>
        <authorList>
            <person name="Anantharaman K."/>
            <person name="Brown C.T."/>
            <person name="Hug L.A."/>
            <person name="Sharon I."/>
            <person name="Castelle C.J."/>
            <person name="Probst A.J."/>
            <person name="Thomas B.C."/>
            <person name="Singh A."/>
            <person name="Wilkins M.J."/>
            <person name="Karaoz U."/>
            <person name="Brodie E.L."/>
            <person name="Williams K.H."/>
            <person name="Hubbard S.S."/>
            <person name="Banfield J.F."/>
        </authorList>
    </citation>
    <scope>NUCLEOTIDE SEQUENCE [LARGE SCALE GENOMIC DNA]</scope>
</reference>
<dbReference type="Proteomes" id="UP000177905">
    <property type="component" value="Unassembled WGS sequence"/>
</dbReference>
<proteinExistence type="predicted"/>
<evidence type="ECO:0000256" key="1">
    <source>
        <dbReference type="SAM" id="MobiDB-lite"/>
    </source>
</evidence>
<name>A0A1F4RZX2_UNCSA</name>
<comment type="caution">
    <text evidence="2">The sequence shown here is derived from an EMBL/GenBank/DDBJ whole genome shotgun (WGS) entry which is preliminary data.</text>
</comment>
<organism evidence="2 3">
    <name type="scientific">candidate division WOR-1 bacterium RIFOXYB2_FULL_36_35</name>
    <dbReference type="NCBI Taxonomy" id="1802578"/>
    <lineage>
        <taxon>Bacteria</taxon>
        <taxon>Bacillati</taxon>
        <taxon>Saganbacteria</taxon>
    </lineage>
</organism>
<sequence length="943" mass="107479">MARIDVGRFSEKYAVRVRSDSDLRGVLKRKSLQGLIKFFRVQAAPSMQNREDALAVRSTDRSIDVLFERGNGSSMRRTLSQIATANNLYFRGEQNVYIHDLVTLFNTLPVGAKALLIDCVAENDSKAILFDTFSPHEKNIVFEKWPRLIDGGFLTLDMYEDLFLALNAKNKGKFLAHLDLVFFENFLHYVGDVEKTLILQTLAESGDFIDDLSREKLQFIWLFFCRHTHFNRIINGSYLGDVIYENHRLCLSALEFSQMKELITIMENGRRCAFLRRLKGDREAKSFLDYLAGELLSSLPAPEKDVEDGFGLTQKSAYDRWADYSGKIDRARFINSFSGKKSFGCVDRNMFDPDDWALLVSARYVESDGDGGFLVTSKIPGSFGGSGLNYIKSWDTLMKTRAFAMMGAEEIGLISKERLDEVLPPEDNIRKKFFIESGWSTSLFSYNNFDDIRRAIDDPSRADRIISLLKSVRRDSYSSVIGLSRYLSRAIGDPSSSSEAAEASKILNVMRDVCKKIEEQPFDAIKLKFKKRSKKTGPKRKTTSVADDPWSAFGAGYGGGAGYAGYSTQGGNSSRRSDQNAGYNSDPWWNGFTQGRSGFHDDGFHTDPYSSGRPENKGKEEPKLDKQKEEKRVLRIFSGIFDKEYVLDVLQTFGNNEVLASLLSDGILRLNFDTNGYVIDPITFDGTRRSIEGLIKDTLKYKGYRNPVYLDACVDNVYLRLKKAMACALLGLDFNSTLYEANNRYALFIDQITINDRYHQERFEKFLEGAFVDSVWSVKIFSTYEKKERERILGALNEGKFNDRYRIHLSETFSSLDQGIAQLLMSKNILTYINGDYFVNPSFFNGDRESIESVLALSLLMVNIRNPEYKKASIDKVFFILKKAMACVLLDLDYNVSLEEARKKHELIVKQLKLEGDDNTRFERFLKDAFTSEVWNARLVVRT</sequence>
<dbReference type="AlphaFoldDB" id="A0A1F4RZX2"/>
<gene>
    <name evidence="2" type="ORF">A2290_07665</name>
</gene>
<protein>
    <submittedName>
        <fullName evidence="2">Uncharacterized protein</fullName>
    </submittedName>
</protein>
<evidence type="ECO:0000313" key="3">
    <source>
        <dbReference type="Proteomes" id="UP000177905"/>
    </source>
</evidence>
<evidence type="ECO:0000313" key="2">
    <source>
        <dbReference type="EMBL" id="OGC13734.1"/>
    </source>
</evidence>
<accession>A0A1F4RZX2</accession>
<dbReference type="EMBL" id="MEUA01000048">
    <property type="protein sequence ID" value="OGC13734.1"/>
    <property type="molecule type" value="Genomic_DNA"/>
</dbReference>
<feature type="region of interest" description="Disordered" evidence="1">
    <location>
        <begin position="568"/>
        <end position="587"/>
    </location>
</feature>
<feature type="compositionally biased region" description="Polar residues" evidence="1">
    <location>
        <begin position="568"/>
        <end position="583"/>
    </location>
</feature>
<feature type="compositionally biased region" description="Basic and acidic residues" evidence="1">
    <location>
        <begin position="614"/>
        <end position="626"/>
    </location>
</feature>